<evidence type="ECO:0000313" key="1">
    <source>
        <dbReference type="EMBL" id="VEG28946.1"/>
    </source>
</evidence>
<keyword evidence="2" id="KW-1185">Reference proteome</keyword>
<dbReference type="EMBL" id="LR134350">
    <property type="protein sequence ID" value="VEG28946.1"/>
    <property type="molecule type" value="Genomic_DNA"/>
</dbReference>
<name>A0A448HHZ2_9ACTO</name>
<evidence type="ECO:0000313" key="2">
    <source>
        <dbReference type="Proteomes" id="UP000266895"/>
    </source>
</evidence>
<sequence>MTFIQINLDKMLSVINNLDERAAIVDDERRKIDDESSHNQSRPRRVRG</sequence>
<dbReference type="RefSeq" id="WP_161512776.1">
    <property type="nucleotide sequence ID" value="NZ_LR134350.1"/>
</dbReference>
<accession>A0A448HHZ2</accession>
<dbReference type="KEGG" id="ahw:NCTC11636_01801"/>
<gene>
    <name evidence="1" type="ORF">NCTC11636_01801</name>
</gene>
<dbReference type="Proteomes" id="UP000266895">
    <property type="component" value="Chromosome"/>
</dbReference>
<reference evidence="1 2" key="1">
    <citation type="submission" date="2018-12" db="EMBL/GenBank/DDBJ databases">
        <authorList>
            <consortium name="Pathogen Informatics"/>
        </authorList>
    </citation>
    <scope>NUCLEOTIDE SEQUENCE [LARGE SCALE GENOMIC DNA]</scope>
    <source>
        <strain evidence="1 2">NCTC11636</strain>
    </source>
</reference>
<dbReference type="AlphaFoldDB" id="A0A448HHZ2"/>
<proteinExistence type="predicted"/>
<protein>
    <submittedName>
        <fullName evidence="1">Uncharacterized protein</fullName>
    </submittedName>
</protein>
<organism evidence="1 2">
    <name type="scientific">Actinomyces howellii</name>
    <dbReference type="NCBI Taxonomy" id="52771"/>
    <lineage>
        <taxon>Bacteria</taxon>
        <taxon>Bacillati</taxon>
        <taxon>Actinomycetota</taxon>
        <taxon>Actinomycetes</taxon>
        <taxon>Actinomycetales</taxon>
        <taxon>Actinomycetaceae</taxon>
        <taxon>Actinomyces</taxon>
    </lineage>
</organism>